<protein>
    <submittedName>
        <fullName evidence="3">Uncharacterized protein</fullName>
    </submittedName>
</protein>
<feature type="chain" id="PRO_5018113886" evidence="2">
    <location>
        <begin position="24"/>
        <end position="90"/>
    </location>
</feature>
<keyword evidence="2" id="KW-0732">Signal</keyword>
<accession>A0A3P7NWX2</accession>
<keyword evidence="4" id="KW-1185">Reference proteome</keyword>
<dbReference type="AlphaFoldDB" id="A0A3P7NWX2"/>
<reference evidence="3 4" key="1">
    <citation type="submission" date="2018-11" db="EMBL/GenBank/DDBJ databases">
        <authorList>
            <consortium name="Pathogen Informatics"/>
        </authorList>
    </citation>
    <scope>NUCLEOTIDE SEQUENCE [LARGE SCALE GENOMIC DNA]</scope>
</reference>
<evidence type="ECO:0000256" key="1">
    <source>
        <dbReference type="SAM" id="MobiDB-lite"/>
    </source>
</evidence>
<name>A0A3P7NWX2_DIBLA</name>
<evidence type="ECO:0000256" key="2">
    <source>
        <dbReference type="SAM" id="SignalP"/>
    </source>
</evidence>
<feature type="signal peptide" evidence="2">
    <location>
        <begin position="1"/>
        <end position="23"/>
    </location>
</feature>
<evidence type="ECO:0000313" key="3">
    <source>
        <dbReference type="EMBL" id="VDN13179.1"/>
    </source>
</evidence>
<proteinExistence type="predicted"/>
<organism evidence="3 4">
    <name type="scientific">Dibothriocephalus latus</name>
    <name type="common">Fish tapeworm</name>
    <name type="synonym">Diphyllobothrium latum</name>
    <dbReference type="NCBI Taxonomy" id="60516"/>
    <lineage>
        <taxon>Eukaryota</taxon>
        <taxon>Metazoa</taxon>
        <taxon>Spiralia</taxon>
        <taxon>Lophotrochozoa</taxon>
        <taxon>Platyhelminthes</taxon>
        <taxon>Cestoda</taxon>
        <taxon>Eucestoda</taxon>
        <taxon>Diphyllobothriidea</taxon>
        <taxon>Diphyllobothriidae</taxon>
        <taxon>Dibothriocephalus</taxon>
    </lineage>
</organism>
<feature type="region of interest" description="Disordered" evidence="1">
    <location>
        <begin position="26"/>
        <end position="45"/>
    </location>
</feature>
<evidence type="ECO:0000313" key="4">
    <source>
        <dbReference type="Proteomes" id="UP000281553"/>
    </source>
</evidence>
<dbReference type="Proteomes" id="UP000281553">
    <property type="component" value="Unassembled WGS sequence"/>
</dbReference>
<gene>
    <name evidence="3" type="ORF">DILT_LOCUS9010</name>
</gene>
<sequence length="90" mass="9946">MVRSQILIALTLWLLCCQFFASGQEQNPCNGPDCTPERPEESGEPQCPLATLLHAQAPEWMWNLPPSPVKSCPAGSESEDLDDLLNRILP</sequence>
<dbReference type="EMBL" id="UYRU01055787">
    <property type="protein sequence ID" value="VDN13179.1"/>
    <property type="molecule type" value="Genomic_DNA"/>
</dbReference>